<evidence type="ECO:0000313" key="2">
    <source>
        <dbReference type="Proteomes" id="UP000177583"/>
    </source>
</evidence>
<organism evidence="1 2">
    <name type="scientific">Candidatus Lambdaproteobacteria bacterium RIFOXYD2_FULL_56_26</name>
    <dbReference type="NCBI Taxonomy" id="1817773"/>
    <lineage>
        <taxon>Bacteria</taxon>
        <taxon>Pseudomonadati</taxon>
        <taxon>Pseudomonadota</taxon>
        <taxon>Candidatus Lambdaproteobacteria</taxon>
    </lineage>
</organism>
<comment type="caution">
    <text evidence="1">The sequence shown here is derived from an EMBL/GenBank/DDBJ whole genome shotgun (WGS) entry which is preliminary data.</text>
</comment>
<dbReference type="EMBL" id="MFNF01000039">
    <property type="protein sequence ID" value="OGH01135.1"/>
    <property type="molecule type" value="Genomic_DNA"/>
</dbReference>
<reference evidence="1 2" key="1">
    <citation type="journal article" date="2016" name="Nat. Commun.">
        <title>Thousands of microbial genomes shed light on interconnected biogeochemical processes in an aquifer system.</title>
        <authorList>
            <person name="Anantharaman K."/>
            <person name="Brown C.T."/>
            <person name="Hug L.A."/>
            <person name="Sharon I."/>
            <person name="Castelle C.J."/>
            <person name="Probst A.J."/>
            <person name="Thomas B.C."/>
            <person name="Singh A."/>
            <person name="Wilkins M.J."/>
            <person name="Karaoz U."/>
            <person name="Brodie E.L."/>
            <person name="Williams K.H."/>
            <person name="Hubbard S.S."/>
            <person name="Banfield J.F."/>
        </authorList>
    </citation>
    <scope>NUCLEOTIDE SEQUENCE [LARGE SCALE GENOMIC DNA]</scope>
</reference>
<sequence length="258" mass="30621">MGSRHFLITSDQRKEYASGVLLDQMKDQDRPFLVALDREDRDLEELFIYMLSKEYVEIDAKNRYSLTVKGLEKVENLKSRYEEYLAHFDIYCAVDTESGEFAFEKIFDLDDDEWEDYLAEDRFLDLRIAVGWFKKINPADFVFLSFLKEGRFDTTRPGWQFDLLSGLLWQEIEQIVDNAVTIEELAYQTETGDWVSGEEVIADVISKGSKLNAELHAQEDHYHTEDHELKNDFSDEKRYVTYETYYDPFYISPIWFLF</sequence>
<dbReference type="Proteomes" id="UP000177583">
    <property type="component" value="Unassembled WGS sequence"/>
</dbReference>
<protein>
    <submittedName>
        <fullName evidence="1">Uncharacterized protein</fullName>
    </submittedName>
</protein>
<evidence type="ECO:0000313" key="1">
    <source>
        <dbReference type="EMBL" id="OGH01135.1"/>
    </source>
</evidence>
<accession>A0A1F6GSL2</accession>
<name>A0A1F6GSL2_9PROT</name>
<dbReference type="AlphaFoldDB" id="A0A1F6GSL2"/>
<proteinExistence type="predicted"/>
<gene>
    <name evidence="1" type="ORF">A2557_02780</name>
</gene>